<dbReference type="InterPro" id="IPR051686">
    <property type="entry name" value="Lipoprotein_DolP"/>
</dbReference>
<protein>
    <recommendedName>
        <fullName evidence="2">BON domain-containing protein</fullName>
    </recommendedName>
</protein>
<sequence length="125" mass="12861">MKTVPALRLSCGVLFALASIHAWSQTSETGAAATGSAMAASGAMPAKATRQANRALRRKVYAAIVKYKEIDAGKISVIAKDGAVTLDGTVVDESQIDKVTAIAKSVTGVVSVTSRLAVRKPFGGQ</sequence>
<organism evidence="3 4">
    <name type="scientific">Paraburkholderia gardini</name>
    <dbReference type="NCBI Taxonomy" id="2823469"/>
    <lineage>
        <taxon>Bacteria</taxon>
        <taxon>Pseudomonadati</taxon>
        <taxon>Pseudomonadota</taxon>
        <taxon>Betaproteobacteria</taxon>
        <taxon>Burkholderiales</taxon>
        <taxon>Burkholderiaceae</taxon>
        <taxon>Paraburkholderia</taxon>
    </lineage>
</organism>
<accession>A0ABM8YI54</accession>
<feature type="chain" id="PRO_5047045885" description="BON domain-containing protein" evidence="1">
    <location>
        <begin position="25"/>
        <end position="125"/>
    </location>
</feature>
<dbReference type="Gene3D" id="3.30.1340.30">
    <property type="match status" value="1"/>
</dbReference>
<feature type="domain" description="BON" evidence="2">
    <location>
        <begin position="52"/>
        <end position="120"/>
    </location>
</feature>
<proteinExistence type="predicted"/>
<gene>
    <name evidence="3" type="ORF">R54767_00268</name>
</gene>
<keyword evidence="4" id="KW-1185">Reference proteome</keyword>
<dbReference type="EMBL" id="CAJQYY010000001">
    <property type="protein sequence ID" value="CAG4886711.1"/>
    <property type="molecule type" value="Genomic_DNA"/>
</dbReference>
<dbReference type="PROSITE" id="PS50914">
    <property type="entry name" value="BON"/>
    <property type="match status" value="1"/>
</dbReference>
<dbReference type="Pfam" id="PF04972">
    <property type="entry name" value="BON"/>
    <property type="match status" value="1"/>
</dbReference>
<evidence type="ECO:0000313" key="3">
    <source>
        <dbReference type="EMBL" id="CAG4886711.1"/>
    </source>
</evidence>
<dbReference type="PANTHER" id="PTHR34606">
    <property type="entry name" value="BON DOMAIN-CONTAINING PROTEIN"/>
    <property type="match status" value="1"/>
</dbReference>
<evidence type="ECO:0000259" key="2">
    <source>
        <dbReference type="PROSITE" id="PS50914"/>
    </source>
</evidence>
<dbReference type="RefSeq" id="WP_228974100.1">
    <property type="nucleotide sequence ID" value="NZ_CAJQYY010000001.1"/>
</dbReference>
<name>A0ABM8YI54_9BURK</name>
<keyword evidence="1" id="KW-0732">Signal</keyword>
<dbReference type="InterPro" id="IPR007055">
    <property type="entry name" value="BON_dom"/>
</dbReference>
<evidence type="ECO:0000256" key="1">
    <source>
        <dbReference type="SAM" id="SignalP"/>
    </source>
</evidence>
<reference evidence="3 4" key="1">
    <citation type="submission" date="2021-04" db="EMBL/GenBank/DDBJ databases">
        <authorList>
            <person name="Vanwijnsberghe S."/>
        </authorList>
    </citation>
    <scope>NUCLEOTIDE SEQUENCE [LARGE SCALE GENOMIC DNA]</scope>
    <source>
        <strain evidence="3 4">LMG 32171</strain>
    </source>
</reference>
<comment type="caution">
    <text evidence="3">The sequence shown here is derived from an EMBL/GenBank/DDBJ whole genome shotgun (WGS) entry which is preliminary data.</text>
</comment>
<feature type="signal peptide" evidence="1">
    <location>
        <begin position="1"/>
        <end position="24"/>
    </location>
</feature>
<evidence type="ECO:0000313" key="4">
    <source>
        <dbReference type="Proteomes" id="UP000789752"/>
    </source>
</evidence>
<dbReference type="Proteomes" id="UP000789752">
    <property type="component" value="Unassembled WGS sequence"/>
</dbReference>
<dbReference type="PANTHER" id="PTHR34606:SF15">
    <property type="entry name" value="BON DOMAIN-CONTAINING PROTEIN"/>
    <property type="match status" value="1"/>
</dbReference>